<protein>
    <submittedName>
        <fullName evidence="2">Phage baseplate plug protein</fullName>
    </submittedName>
</protein>
<dbReference type="InterPro" id="IPR054252">
    <property type="entry name" value="Pam3_gp18"/>
</dbReference>
<dbReference type="EMBL" id="JBHUOR010000018">
    <property type="protein sequence ID" value="MFD2867473.1"/>
    <property type="molecule type" value="Genomic_DNA"/>
</dbReference>
<reference evidence="3" key="1">
    <citation type="journal article" date="2019" name="Int. J. Syst. Evol. Microbiol.">
        <title>The Global Catalogue of Microorganisms (GCM) 10K type strain sequencing project: providing services to taxonomists for standard genome sequencing and annotation.</title>
        <authorList>
            <consortium name="The Broad Institute Genomics Platform"/>
            <consortium name="The Broad Institute Genome Sequencing Center for Infectious Disease"/>
            <person name="Wu L."/>
            <person name="Ma J."/>
        </authorList>
    </citation>
    <scope>NUCLEOTIDE SEQUENCE [LARGE SCALE GENOMIC DNA]</scope>
    <source>
        <strain evidence="3">KCTC 33522</strain>
    </source>
</reference>
<proteinExistence type="predicted"/>
<evidence type="ECO:0000259" key="1">
    <source>
        <dbReference type="Pfam" id="PF22479"/>
    </source>
</evidence>
<gene>
    <name evidence="2" type="ORF">ACFSY7_03015</name>
</gene>
<dbReference type="Proteomes" id="UP001597568">
    <property type="component" value="Unassembled WGS sequence"/>
</dbReference>
<keyword evidence="3" id="KW-1185">Reference proteome</keyword>
<sequence length="108" mass="12488">MEYIEIDKDLIPYEFIIELDNDEYKLDVRYNETYDFFTVDLYKDEQLIVAGEKLVYGQALFASTYDPRTHPAQTIVPLDLSNHESTVTWATLNETVFLILQNGGESIG</sequence>
<evidence type="ECO:0000313" key="2">
    <source>
        <dbReference type="EMBL" id="MFD2867473.1"/>
    </source>
</evidence>
<feature type="domain" description="Cyanophage baseplate Pam3 plug gp18" evidence="1">
    <location>
        <begin position="1"/>
        <end position="100"/>
    </location>
</feature>
<dbReference type="RefSeq" id="WP_380146762.1">
    <property type="nucleotide sequence ID" value="NZ_JBHUOR010000018.1"/>
</dbReference>
<comment type="caution">
    <text evidence="2">The sequence shown here is derived from an EMBL/GenBank/DDBJ whole genome shotgun (WGS) entry which is preliminary data.</text>
</comment>
<accession>A0ABW5XWU1</accession>
<organism evidence="2 3">
    <name type="scientific">Kurthia populi</name>
    <dbReference type="NCBI Taxonomy" id="1562132"/>
    <lineage>
        <taxon>Bacteria</taxon>
        <taxon>Bacillati</taxon>
        <taxon>Bacillota</taxon>
        <taxon>Bacilli</taxon>
        <taxon>Bacillales</taxon>
        <taxon>Caryophanaceae</taxon>
        <taxon>Kurthia</taxon>
    </lineage>
</organism>
<name>A0ABW5XWU1_9BACL</name>
<dbReference type="Pfam" id="PF22479">
    <property type="entry name" value="Pam3_gp18"/>
    <property type="match status" value="1"/>
</dbReference>
<evidence type="ECO:0000313" key="3">
    <source>
        <dbReference type="Proteomes" id="UP001597568"/>
    </source>
</evidence>